<dbReference type="InterPro" id="IPR021948">
    <property type="entry name" value="DUF3565"/>
</dbReference>
<keyword evidence="2" id="KW-1185">Reference proteome</keyword>
<gene>
    <name evidence="1" type="ORF">DC094_12670</name>
</gene>
<proteinExistence type="predicted"/>
<dbReference type="AlphaFoldDB" id="A0A2V1GS79"/>
<name>A0A2V1GS79_9GAMM</name>
<dbReference type="Proteomes" id="UP000244906">
    <property type="component" value="Unassembled WGS sequence"/>
</dbReference>
<dbReference type="EMBL" id="QDDL01000005">
    <property type="protein sequence ID" value="PVZ68152.1"/>
    <property type="molecule type" value="Genomic_DNA"/>
</dbReference>
<organism evidence="1 2">
    <name type="scientific">Pelagibaculum spongiae</name>
    <dbReference type="NCBI Taxonomy" id="2080658"/>
    <lineage>
        <taxon>Bacteria</taxon>
        <taxon>Pseudomonadati</taxon>
        <taxon>Pseudomonadota</taxon>
        <taxon>Gammaproteobacteria</taxon>
        <taxon>Oceanospirillales</taxon>
        <taxon>Pelagibaculum</taxon>
    </lineage>
</organism>
<evidence type="ECO:0000313" key="2">
    <source>
        <dbReference type="Proteomes" id="UP000244906"/>
    </source>
</evidence>
<protein>
    <submittedName>
        <fullName evidence="1">DUF3565 domain-containing protein</fullName>
    </submittedName>
</protein>
<dbReference type="Pfam" id="PF12088">
    <property type="entry name" value="DUF3565"/>
    <property type="match status" value="1"/>
</dbReference>
<sequence length="70" mass="8279">MQQSITGYHKDDENHWVAELICGHYQHVRHDPPWQNRLWVTSQMGRQSMLGYCLNCVKCDRGVSEDFQSK</sequence>
<evidence type="ECO:0000313" key="1">
    <source>
        <dbReference type="EMBL" id="PVZ68152.1"/>
    </source>
</evidence>
<dbReference type="RefSeq" id="WP_116687481.1">
    <property type="nucleotide sequence ID" value="NZ_CAWNYD010000005.1"/>
</dbReference>
<accession>A0A2V1GS79</accession>
<dbReference type="OrthoDB" id="9799128at2"/>
<comment type="caution">
    <text evidence="1">The sequence shown here is derived from an EMBL/GenBank/DDBJ whole genome shotgun (WGS) entry which is preliminary data.</text>
</comment>
<reference evidence="1 2" key="1">
    <citation type="submission" date="2018-04" db="EMBL/GenBank/DDBJ databases">
        <title>Thalassorhabdus spongiae gen. nov., sp. nov., isolated from a marine sponge in South-West Iceland.</title>
        <authorList>
            <person name="Knobloch S."/>
            <person name="Daussin A."/>
            <person name="Johannsson R."/>
            <person name="Marteinsson V.T."/>
        </authorList>
    </citation>
    <scope>NUCLEOTIDE SEQUENCE [LARGE SCALE GENOMIC DNA]</scope>
    <source>
        <strain evidence="1 2">Hp12</strain>
    </source>
</reference>